<dbReference type="PIRSF" id="PIRSF002181">
    <property type="entry name" value="Ribosomal_L13"/>
    <property type="match status" value="1"/>
</dbReference>
<evidence type="ECO:0000256" key="3">
    <source>
        <dbReference type="ARBA" id="ARBA00023274"/>
    </source>
</evidence>
<comment type="similarity">
    <text evidence="1">Belongs to the universal ribosomal protein uL13 family.</text>
</comment>
<comment type="caution">
    <text evidence="5">The sequence shown here is derived from an EMBL/GenBank/DDBJ whole genome shotgun (WGS) entry which is preliminary data.</text>
</comment>
<protein>
    <recommendedName>
        <fullName evidence="4">50S ribosomal protein L13</fullName>
    </recommendedName>
</protein>
<evidence type="ECO:0000256" key="4">
    <source>
        <dbReference type="ARBA" id="ARBA00035499"/>
    </source>
</evidence>
<evidence type="ECO:0000313" key="6">
    <source>
        <dbReference type="Proteomes" id="UP000186670"/>
    </source>
</evidence>
<dbReference type="GO" id="GO:0017148">
    <property type="term" value="P:negative regulation of translation"/>
    <property type="evidence" value="ECO:0007669"/>
    <property type="project" value="TreeGrafter"/>
</dbReference>
<sequence>MEYTIDAKGKKLGRIATEAATLLMGKNSPDFSRNTVADVKVNITNASKLDADAKKMDTKLYNRYTGFPGGLRTDKMSKIVEKKGMGEIIKKAVHGMLPSNKLRAIMMKNLIINE</sequence>
<dbReference type="PANTHER" id="PTHR11545">
    <property type="entry name" value="RIBOSOMAL PROTEIN L13"/>
    <property type="match status" value="1"/>
</dbReference>
<dbReference type="Pfam" id="PF00572">
    <property type="entry name" value="Ribosomal_L13"/>
    <property type="match status" value="1"/>
</dbReference>
<evidence type="ECO:0000256" key="2">
    <source>
        <dbReference type="ARBA" id="ARBA00022980"/>
    </source>
</evidence>
<dbReference type="GO" id="GO:0003729">
    <property type="term" value="F:mRNA binding"/>
    <property type="evidence" value="ECO:0007669"/>
    <property type="project" value="TreeGrafter"/>
</dbReference>
<gene>
    <name evidence="5" type="ORF">A2811_00405</name>
</gene>
<dbReference type="GO" id="GO:0006412">
    <property type="term" value="P:translation"/>
    <property type="evidence" value="ECO:0007669"/>
    <property type="project" value="InterPro"/>
</dbReference>
<dbReference type="GO" id="GO:1990904">
    <property type="term" value="C:ribonucleoprotein complex"/>
    <property type="evidence" value="ECO:0007669"/>
    <property type="project" value="UniProtKB-KW"/>
</dbReference>
<dbReference type="GO" id="GO:0005840">
    <property type="term" value="C:ribosome"/>
    <property type="evidence" value="ECO:0007669"/>
    <property type="project" value="UniProtKB-KW"/>
</dbReference>
<dbReference type="Proteomes" id="UP000186670">
    <property type="component" value="Unassembled WGS sequence"/>
</dbReference>
<accession>A0A1F5EM74</accession>
<keyword evidence="2 5" id="KW-0689">Ribosomal protein</keyword>
<dbReference type="InterPro" id="IPR036899">
    <property type="entry name" value="Ribosomal_uL13_sf"/>
</dbReference>
<name>A0A1F5EM74_9BACT</name>
<dbReference type="InterPro" id="IPR005823">
    <property type="entry name" value="Ribosomal_uL13_bac-type"/>
</dbReference>
<dbReference type="GO" id="GO:0003735">
    <property type="term" value="F:structural constituent of ribosome"/>
    <property type="evidence" value="ECO:0007669"/>
    <property type="project" value="InterPro"/>
</dbReference>
<evidence type="ECO:0000313" key="5">
    <source>
        <dbReference type="EMBL" id="OGD68336.1"/>
    </source>
</evidence>
<dbReference type="EMBL" id="MEZZ01000035">
    <property type="protein sequence ID" value="OGD68336.1"/>
    <property type="molecule type" value="Genomic_DNA"/>
</dbReference>
<evidence type="ECO:0000256" key="1">
    <source>
        <dbReference type="ARBA" id="ARBA00006227"/>
    </source>
</evidence>
<reference evidence="5 6" key="1">
    <citation type="journal article" date="2016" name="Nat. Commun.">
        <title>Thousands of microbial genomes shed light on interconnected biogeochemical processes in an aquifer system.</title>
        <authorList>
            <person name="Anantharaman K."/>
            <person name="Brown C.T."/>
            <person name="Hug L.A."/>
            <person name="Sharon I."/>
            <person name="Castelle C.J."/>
            <person name="Probst A.J."/>
            <person name="Thomas B.C."/>
            <person name="Singh A."/>
            <person name="Wilkins M.J."/>
            <person name="Karaoz U."/>
            <person name="Brodie E.L."/>
            <person name="Williams K.H."/>
            <person name="Hubbard S.S."/>
            <person name="Banfield J.F."/>
        </authorList>
    </citation>
    <scope>NUCLEOTIDE SEQUENCE [LARGE SCALE GENOMIC DNA]</scope>
</reference>
<dbReference type="AlphaFoldDB" id="A0A1F5EM74"/>
<dbReference type="PANTHER" id="PTHR11545:SF2">
    <property type="entry name" value="LARGE RIBOSOMAL SUBUNIT PROTEIN UL13M"/>
    <property type="match status" value="1"/>
</dbReference>
<dbReference type="CDD" id="cd00392">
    <property type="entry name" value="Ribosomal_L13"/>
    <property type="match status" value="1"/>
</dbReference>
<dbReference type="Gene3D" id="3.90.1180.10">
    <property type="entry name" value="Ribosomal protein L13"/>
    <property type="match status" value="1"/>
</dbReference>
<organism evidence="5 6">
    <name type="scientific">Candidatus Campbellbacteria bacterium RIFCSPHIGHO2_01_FULL_34_10</name>
    <dbReference type="NCBI Taxonomy" id="1797577"/>
    <lineage>
        <taxon>Bacteria</taxon>
        <taxon>Candidatus Campbelliibacteriota</taxon>
    </lineage>
</organism>
<dbReference type="NCBIfam" id="TIGR01066">
    <property type="entry name" value="rplM_bact"/>
    <property type="match status" value="1"/>
</dbReference>
<dbReference type="InterPro" id="IPR005822">
    <property type="entry name" value="Ribosomal_uL13"/>
</dbReference>
<dbReference type="SUPFAM" id="SSF52161">
    <property type="entry name" value="Ribosomal protein L13"/>
    <property type="match status" value="1"/>
</dbReference>
<proteinExistence type="inferred from homology"/>
<keyword evidence="3" id="KW-0687">Ribonucleoprotein</keyword>